<evidence type="ECO:0000313" key="6">
    <source>
        <dbReference type="Proteomes" id="UP000093044"/>
    </source>
</evidence>
<dbReference type="InterPro" id="IPR031157">
    <property type="entry name" value="G_TR_CS"/>
</dbReference>
<dbReference type="Gene3D" id="3.40.50.300">
    <property type="entry name" value="P-loop containing nucleotide triphosphate hydrolases"/>
    <property type="match status" value="1"/>
</dbReference>
<dbReference type="Pfam" id="PF00009">
    <property type="entry name" value="GTP_EFTU"/>
    <property type="match status" value="1"/>
</dbReference>
<dbReference type="Pfam" id="PF00679">
    <property type="entry name" value="EFG_C"/>
    <property type="match status" value="1"/>
</dbReference>
<dbReference type="InterPro" id="IPR000795">
    <property type="entry name" value="T_Tr_GTP-bd_dom"/>
</dbReference>
<dbReference type="InterPro" id="IPR035647">
    <property type="entry name" value="EFG_III/V"/>
</dbReference>
<dbReference type="AlphaFoldDB" id="A0A1B2I6K3"/>
<keyword evidence="3" id="KW-0342">GTP-binding</keyword>
<keyword evidence="6" id="KW-1185">Reference proteome</keyword>
<dbReference type="Pfam" id="PF14492">
    <property type="entry name" value="EFG_III"/>
    <property type="match status" value="1"/>
</dbReference>
<keyword evidence="2" id="KW-0648">Protein biosynthesis</keyword>
<dbReference type="NCBIfam" id="TIGR00231">
    <property type="entry name" value="small_GTP"/>
    <property type="match status" value="1"/>
</dbReference>
<dbReference type="GO" id="GO:0032790">
    <property type="term" value="P:ribosome disassembly"/>
    <property type="evidence" value="ECO:0007669"/>
    <property type="project" value="TreeGrafter"/>
</dbReference>
<dbReference type="GO" id="GO:0005525">
    <property type="term" value="F:GTP binding"/>
    <property type="evidence" value="ECO:0007669"/>
    <property type="project" value="UniProtKB-KW"/>
</dbReference>
<dbReference type="InterPro" id="IPR014721">
    <property type="entry name" value="Ribsml_uS5_D2-typ_fold_subgr"/>
</dbReference>
<dbReference type="PANTHER" id="PTHR43261:SF1">
    <property type="entry name" value="RIBOSOME-RELEASING FACTOR 2, MITOCHONDRIAL"/>
    <property type="match status" value="1"/>
</dbReference>
<proteinExistence type="predicted"/>
<dbReference type="EMBL" id="CP016757">
    <property type="protein sequence ID" value="ANZ45594.1"/>
    <property type="molecule type" value="Genomic_DNA"/>
</dbReference>
<sequence length="637" mass="69130">MAVNEACPLTIGILAHVDGGKTTLTEQMLFKAGAVRSLGRVDDGSAHTDFMDFERRRGISVRAASALLEWRGVKIYIIDTPGHSDFSAEVQRAVRAMDLAVIVVSAVEGVQSQTELIWRSIDKMGIPALFFINKTDRVGADVKSVMAEIGELTGTAPRLIDLEDKESLAETLAEYDDAALEKYFDEGACAFSKDELDTLLRDSFYARKLIPALCGAALKGEGVEPLLELLARLSKAQDAAGPLSGVVFKVEHNPSLGRVAHLRLFSGTLKNRDSVRNVTMGREEKVTQIREVLGSKEKDKGSLCAGEVGAVYGLTGTVSGDIIGDPSYVPPVAEIAAPVLRVKVTSAEPSQYPALVAALSELSAEDPLLDVIWEKESRELLVRVTGLLQIEILQTLLAERFGLEAALGEPMVVYKERPLKRAHGYVEYTMPKPCWAVMDFEIEPLPLGTGVVFESTVANDKIYTRYQAQVRQTIPEALRQGPKGWEVTDVRIRLVGGEHHTVHTHPLDFMLATPMGIMDGLVASGTELLEPMQKFRLTFPEEASGRLIGEIVAMRGTFDSPVVRKGSFMMEGLLPVASSMDFPLRVASLTGGRGTLSTTAAGYAPCPPGEGFEVPYRGVSPLDRAKYILYKRGALGA</sequence>
<dbReference type="Gene3D" id="3.30.230.10">
    <property type="match status" value="1"/>
</dbReference>
<dbReference type="GeneID" id="83058419"/>
<dbReference type="InterPro" id="IPR027417">
    <property type="entry name" value="P-loop_NTPase"/>
</dbReference>
<dbReference type="PANTHER" id="PTHR43261">
    <property type="entry name" value="TRANSLATION ELONGATION FACTOR G-RELATED"/>
    <property type="match status" value="1"/>
</dbReference>
<dbReference type="PRINTS" id="PR01037">
    <property type="entry name" value="TCRTETOQM"/>
</dbReference>
<dbReference type="Pfam" id="PF03764">
    <property type="entry name" value="EFG_IV"/>
    <property type="match status" value="1"/>
</dbReference>
<dbReference type="KEGG" id="cpor:BED41_11235"/>
<dbReference type="InterPro" id="IPR053905">
    <property type="entry name" value="EF-G-like_DII"/>
</dbReference>
<dbReference type="InterPro" id="IPR005517">
    <property type="entry name" value="Transl_elong_EFG/EF2_IV"/>
</dbReference>
<dbReference type="Proteomes" id="UP000093044">
    <property type="component" value="Chromosome"/>
</dbReference>
<dbReference type="SMART" id="SM00889">
    <property type="entry name" value="EFG_IV"/>
    <property type="match status" value="1"/>
</dbReference>
<dbReference type="InterPro" id="IPR005225">
    <property type="entry name" value="Small_GTP-bd"/>
</dbReference>
<dbReference type="PROSITE" id="PS00301">
    <property type="entry name" value="G_TR_1"/>
    <property type="match status" value="1"/>
</dbReference>
<reference evidence="5" key="1">
    <citation type="submission" date="2016-08" db="EMBL/GenBank/DDBJ databases">
        <title>Complete genome of Cloacibacillus porcorum.</title>
        <authorList>
            <person name="Looft T."/>
            <person name="Bayles D.O."/>
            <person name="Alt D.P."/>
        </authorList>
    </citation>
    <scope>NUCLEOTIDE SEQUENCE [LARGE SCALE GENOMIC DNA]</scope>
    <source>
        <strain evidence="5">CL-84</strain>
    </source>
</reference>
<evidence type="ECO:0000256" key="1">
    <source>
        <dbReference type="ARBA" id="ARBA00022741"/>
    </source>
</evidence>
<dbReference type="Gene3D" id="2.40.30.10">
    <property type="entry name" value="Translation factors"/>
    <property type="match status" value="1"/>
</dbReference>
<dbReference type="GO" id="GO:0003924">
    <property type="term" value="F:GTPase activity"/>
    <property type="evidence" value="ECO:0007669"/>
    <property type="project" value="InterPro"/>
</dbReference>
<organism evidence="5 6">
    <name type="scientific">Cloacibacillus porcorum</name>
    <dbReference type="NCBI Taxonomy" id="1197717"/>
    <lineage>
        <taxon>Bacteria</taxon>
        <taxon>Thermotogati</taxon>
        <taxon>Synergistota</taxon>
        <taxon>Synergistia</taxon>
        <taxon>Synergistales</taxon>
        <taxon>Synergistaceae</taxon>
        <taxon>Cloacibacillus</taxon>
    </lineage>
</organism>
<protein>
    <recommendedName>
        <fullName evidence="4">Tr-type G domain-containing protein</fullName>
    </recommendedName>
</protein>
<dbReference type="InterPro" id="IPR000640">
    <property type="entry name" value="EFG_V-like"/>
</dbReference>
<dbReference type="GO" id="GO:0006412">
    <property type="term" value="P:translation"/>
    <property type="evidence" value="ECO:0007669"/>
    <property type="project" value="UniProtKB-KW"/>
</dbReference>
<evidence type="ECO:0000313" key="5">
    <source>
        <dbReference type="EMBL" id="ANZ45594.1"/>
    </source>
</evidence>
<evidence type="ECO:0000256" key="3">
    <source>
        <dbReference type="ARBA" id="ARBA00023134"/>
    </source>
</evidence>
<dbReference type="Gene3D" id="3.30.70.240">
    <property type="match status" value="1"/>
</dbReference>
<dbReference type="SMART" id="SM00838">
    <property type="entry name" value="EFG_C"/>
    <property type="match status" value="1"/>
</dbReference>
<dbReference type="InterPro" id="IPR041095">
    <property type="entry name" value="EFG_II"/>
</dbReference>
<dbReference type="Gene3D" id="3.30.70.870">
    <property type="entry name" value="Elongation Factor G (Translational Gtpase), domain 3"/>
    <property type="match status" value="1"/>
</dbReference>
<dbReference type="SUPFAM" id="SSF54980">
    <property type="entry name" value="EF-G C-terminal domain-like"/>
    <property type="match status" value="2"/>
</dbReference>
<keyword evidence="1" id="KW-0547">Nucleotide-binding</keyword>
<accession>A0A1B2I6K3</accession>
<dbReference type="PRINTS" id="PR00315">
    <property type="entry name" value="ELONGATNFCT"/>
</dbReference>
<feature type="domain" description="Tr-type G" evidence="4">
    <location>
        <begin position="6"/>
        <end position="238"/>
    </location>
</feature>
<dbReference type="InterPro" id="IPR009000">
    <property type="entry name" value="Transl_B-barrel_sf"/>
</dbReference>
<dbReference type="SUPFAM" id="SSF54211">
    <property type="entry name" value="Ribosomal protein S5 domain 2-like"/>
    <property type="match status" value="1"/>
</dbReference>
<dbReference type="InterPro" id="IPR020568">
    <property type="entry name" value="Ribosomal_Su5_D2-typ_SF"/>
</dbReference>
<evidence type="ECO:0000256" key="2">
    <source>
        <dbReference type="ARBA" id="ARBA00022917"/>
    </source>
</evidence>
<dbReference type="Pfam" id="PF22042">
    <property type="entry name" value="EF-G_D2"/>
    <property type="match status" value="1"/>
</dbReference>
<dbReference type="STRING" id="1197717.BED41_11235"/>
<dbReference type="RefSeq" id="WP_066746200.1">
    <property type="nucleotide sequence ID" value="NZ_CP016757.1"/>
</dbReference>
<dbReference type="SUPFAM" id="SSF50447">
    <property type="entry name" value="Translation proteins"/>
    <property type="match status" value="1"/>
</dbReference>
<gene>
    <name evidence="5" type="ORF">BED41_11235</name>
</gene>
<dbReference type="PROSITE" id="PS51722">
    <property type="entry name" value="G_TR_2"/>
    <property type="match status" value="1"/>
</dbReference>
<name>A0A1B2I6K3_9BACT</name>
<dbReference type="SUPFAM" id="SSF52540">
    <property type="entry name" value="P-loop containing nucleoside triphosphate hydrolases"/>
    <property type="match status" value="1"/>
</dbReference>
<evidence type="ECO:0000259" key="4">
    <source>
        <dbReference type="PROSITE" id="PS51722"/>
    </source>
</evidence>